<dbReference type="EMBL" id="BOPG01000012">
    <property type="protein sequence ID" value="GIJ54348.1"/>
    <property type="molecule type" value="Genomic_DNA"/>
</dbReference>
<feature type="region of interest" description="Disordered" evidence="1">
    <location>
        <begin position="74"/>
        <end position="95"/>
    </location>
</feature>
<proteinExistence type="predicted"/>
<dbReference type="Proteomes" id="UP000612585">
    <property type="component" value="Unassembled WGS sequence"/>
</dbReference>
<feature type="compositionally biased region" description="Basic residues" evidence="1">
    <location>
        <begin position="79"/>
        <end position="88"/>
    </location>
</feature>
<evidence type="ECO:0000256" key="1">
    <source>
        <dbReference type="SAM" id="MobiDB-lite"/>
    </source>
</evidence>
<keyword evidence="3" id="KW-1185">Reference proteome</keyword>
<dbReference type="AlphaFoldDB" id="A0A8J3Z129"/>
<dbReference type="RefSeq" id="WP_203989276.1">
    <property type="nucleotide sequence ID" value="NZ_BOPG01000012.1"/>
</dbReference>
<name>A0A8J3Z129_9ACTN</name>
<comment type="caution">
    <text evidence="2">The sequence shown here is derived from an EMBL/GenBank/DDBJ whole genome shotgun (WGS) entry which is preliminary data.</text>
</comment>
<evidence type="ECO:0000313" key="3">
    <source>
        <dbReference type="Proteomes" id="UP000612585"/>
    </source>
</evidence>
<evidence type="ECO:0000313" key="2">
    <source>
        <dbReference type="EMBL" id="GIJ54348.1"/>
    </source>
</evidence>
<gene>
    <name evidence="2" type="ORF">Vau01_018640</name>
</gene>
<accession>A0A8J3Z129</accession>
<organism evidence="2 3">
    <name type="scientific">Virgisporangium aurantiacum</name>
    <dbReference type="NCBI Taxonomy" id="175570"/>
    <lineage>
        <taxon>Bacteria</taxon>
        <taxon>Bacillati</taxon>
        <taxon>Actinomycetota</taxon>
        <taxon>Actinomycetes</taxon>
        <taxon>Micromonosporales</taxon>
        <taxon>Micromonosporaceae</taxon>
        <taxon>Virgisporangium</taxon>
    </lineage>
</organism>
<protein>
    <submittedName>
        <fullName evidence="2">Uncharacterized protein</fullName>
    </submittedName>
</protein>
<reference evidence="2" key="1">
    <citation type="submission" date="2021-01" db="EMBL/GenBank/DDBJ databases">
        <title>Whole genome shotgun sequence of Virgisporangium aurantiacum NBRC 16421.</title>
        <authorList>
            <person name="Komaki H."/>
            <person name="Tamura T."/>
        </authorList>
    </citation>
    <scope>NUCLEOTIDE SEQUENCE</scope>
    <source>
        <strain evidence="2">NBRC 16421</strain>
    </source>
</reference>
<sequence>MESVNGNAGEPAENTVAMKEIAAFESAILTDLEHLSEIVAPRARPRTIHDCAELIAVSTFDFVTTPIDAIVDGLTARTSKNRGRRPHPRGGPLPG</sequence>